<dbReference type="AlphaFoldDB" id="A0A6P6KVK2"/>
<name>A0A6P6KVK2_CARAU</name>
<dbReference type="GO" id="GO:0035861">
    <property type="term" value="C:site of double-strand break"/>
    <property type="evidence" value="ECO:0007669"/>
    <property type="project" value="TreeGrafter"/>
</dbReference>
<protein>
    <submittedName>
        <fullName evidence="5">WD repeat-containing protein 70-like isoform X2</fullName>
    </submittedName>
</protein>
<keyword evidence="4" id="KW-1185">Reference proteome</keyword>
<evidence type="ECO:0000256" key="3">
    <source>
        <dbReference type="SAM" id="MobiDB-lite"/>
    </source>
</evidence>
<proteinExistence type="predicted"/>
<dbReference type="InterPro" id="IPR051858">
    <property type="entry name" value="WD_repeat_GAD-1"/>
</dbReference>
<reference evidence="5" key="1">
    <citation type="submission" date="2025-08" db="UniProtKB">
        <authorList>
            <consortium name="RefSeq"/>
        </authorList>
    </citation>
    <scope>IDENTIFICATION</scope>
    <source>
        <strain evidence="5">Wakin</strain>
        <tissue evidence="5">Muscle</tissue>
    </source>
</reference>
<sequence length="86" mass="9618">MPPQSVVRCLWHPMLNQIMVGMENGVVKSQRGVMLCVLKSKRKKKNTSSPVEVLVWQPTMGRCPPSSSKTSLWTKPTTAKQPEAIQ</sequence>
<evidence type="ECO:0000256" key="2">
    <source>
        <dbReference type="ARBA" id="ARBA00022737"/>
    </source>
</evidence>
<dbReference type="RefSeq" id="XP_026076304.1">
    <property type="nucleotide sequence ID" value="XM_026220519.1"/>
</dbReference>
<evidence type="ECO:0000313" key="4">
    <source>
        <dbReference type="Proteomes" id="UP000515129"/>
    </source>
</evidence>
<dbReference type="Proteomes" id="UP000515129">
    <property type="component" value="Chromosome 35"/>
</dbReference>
<accession>A0A6P6KVK2</accession>
<gene>
    <name evidence="5" type="primary">LOC113054746</name>
</gene>
<dbReference type="PANTHER" id="PTHR16017">
    <property type="entry name" value="GASTRULATION DEFECTIVE PROTEIN 1-RELATED"/>
    <property type="match status" value="1"/>
</dbReference>
<organism evidence="4 5">
    <name type="scientific">Carassius auratus</name>
    <name type="common">Goldfish</name>
    <dbReference type="NCBI Taxonomy" id="7957"/>
    <lineage>
        <taxon>Eukaryota</taxon>
        <taxon>Metazoa</taxon>
        <taxon>Chordata</taxon>
        <taxon>Craniata</taxon>
        <taxon>Vertebrata</taxon>
        <taxon>Euteleostomi</taxon>
        <taxon>Actinopterygii</taxon>
        <taxon>Neopterygii</taxon>
        <taxon>Teleostei</taxon>
        <taxon>Ostariophysi</taxon>
        <taxon>Cypriniformes</taxon>
        <taxon>Cyprinidae</taxon>
        <taxon>Cyprininae</taxon>
        <taxon>Carassius</taxon>
    </lineage>
</organism>
<keyword evidence="2" id="KW-0677">Repeat</keyword>
<feature type="compositionally biased region" description="Polar residues" evidence="3">
    <location>
        <begin position="65"/>
        <end position="80"/>
    </location>
</feature>
<dbReference type="GO" id="GO:0005634">
    <property type="term" value="C:nucleus"/>
    <property type="evidence" value="ECO:0007669"/>
    <property type="project" value="TreeGrafter"/>
</dbReference>
<dbReference type="GeneID" id="113054746"/>
<keyword evidence="1" id="KW-0853">WD repeat</keyword>
<evidence type="ECO:0000313" key="5">
    <source>
        <dbReference type="RefSeq" id="XP_026076304.1"/>
    </source>
</evidence>
<dbReference type="PANTHER" id="PTHR16017:SF0">
    <property type="entry name" value="WD REPEAT-CONTAINING PROTEIN 70"/>
    <property type="match status" value="1"/>
</dbReference>
<feature type="region of interest" description="Disordered" evidence="3">
    <location>
        <begin position="62"/>
        <end position="86"/>
    </location>
</feature>
<evidence type="ECO:0000256" key="1">
    <source>
        <dbReference type="ARBA" id="ARBA00022574"/>
    </source>
</evidence>